<organism evidence="1 2">
    <name type="scientific">Streptomyces triticagri</name>
    <dbReference type="NCBI Taxonomy" id="2293568"/>
    <lineage>
        <taxon>Bacteria</taxon>
        <taxon>Bacillati</taxon>
        <taxon>Actinomycetota</taxon>
        <taxon>Actinomycetes</taxon>
        <taxon>Kitasatosporales</taxon>
        <taxon>Streptomycetaceae</taxon>
        <taxon>Streptomyces</taxon>
    </lineage>
</organism>
<protein>
    <submittedName>
        <fullName evidence="1">Uncharacterized protein</fullName>
    </submittedName>
</protein>
<dbReference type="RefSeq" id="WP_128556991.1">
    <property type="nucleotide sequence ID" value="NZ_QUAK01000094.1"/>
</dbReference>
<dbReference type="EMBL" id="QUAK01000094">
    <property type="protein sequence ID" value="RFU85398.1"/>
    <property type="molecule type" value="Genomic_DNA"/>
</dbReference>
<name>A0A372M394_9ACTN</name>
<dbReference type="Proteomes" id="UP000263094">
    <property type="component" value="Unassembled WGS sequence"/>
</dbReference>
<evidence type="ECO:0000313" key="1">
    <source>
        <dbReference type="EMBL" id="RFU85398.1"/>
    </source>
</evidence>
<evidence type="ECO:0000313" key="2">
    <source>
        <dbReference type="Proteomes" id="UP000263094"/>
    </source>
</evidence>
<comment type="caution">
    <text evidence="1">The sequence shown here is derived from an EMBL/GenBank/DDBJ whole genome shotgun (WGS) entry which is preliminary data.</text>
</comment>
<sequence>MTVIAFLAAVLVIGFEELVQWHYGPMGVVGLLLLSIGVKTRSATCSSMGAIVLTLLVARPTL</sequence>
<keyword evidence="2" id="KW-1185">Reference proteome</keyword>
<proteinExistence type="predicted"/>
<reference evidence="1 2" key="1">
    <citation type="submission" date="2018-08" db="EMBL/GenBank/DDBJ databases">
        <title>Isolation, diversity and antifungal activity of Actinobacteria from wheat.</title>
        <authorList>
            <person name="Han C."/>
        </authorList>
    </citation>
    <scope>NUCLEOTIDE SEQUENCE [LARGE SCALE GENOMIC DNA]</scope>
    <source>
        <strain evidence="1 2">NEAU-YY421</strain>
    </source>
</reference>
<accession>A0A372M394</accession>
<dbReference type="AlphaFoldDB" id="A0A372M394"/>
<gene>
    <name evidence="1" type="ORF">DY218_17545</name>
</gene>